<dbReference type="PROSITE" id="PS00509">
    <property type="entry name" value="RAS_GTPASE_ACTIV_1"/>
    <property type="match status" value="1"/>
</dbReference>
<dbReference type="InterPro" id="IPR001202">
    <property type="entry name" value="WW_dom"/>
</dbReference>
<feature type="domain" description="Calponin-homology (CH)" evidence="7">
    <location>
        <begin position="30"/>
        <end position="145"/>
    </location>
</feature>
<dbReference type="Pfam" id="PF00307">
    <property type="entry name" value="CH"/>
    <property type="match status" value="1"/>
</dbReference>
<dbReference type="Gene3D" id="1.10.418.10">
    <property type="entry name" value="Calponin-like domain"/>
    <property type="match status" value="1"/>
</dbReference>
<dbReference type="SMART" id="SM00033">
    <property type="entry name" value="CH"/>
    <property type="match status" value="1"/>
</dbReference>
<evidence type="ECO:0000259" key="7">
    <source>
        <dbReference type="PROSITE" id="PS50021"/>
    </source>
</evidence>
<dbReference type="InterPro" id="IPR008936">
    <property type="entry name" value="Rho_GTPase_activation_prot"/>
</dbReference>
<dbReference type="CDD" id="cd05131">
    <property type="entry name" value="RasGAP_IQGAP2"/>
    <property type="match status" value="1"/>
</dbReference>
<dbReference type="SUPFAM" id="SSF48350">
    <property type="entry name" value="GTPase activation domain, GAP"/>
    <property type="match status" value="1"/>
</dbReference>
<dbReference type="GO" id="GO:0120025">
    <property type="term" value="C:plasma membrane bounded cell projection"/>
    <property type="evidence" value="ECO:0007669"/>
    <property type="project" value="UniProtKB-ARBA"/>
</dbReference>
<evidence type="ECO:0000256" key="4">
    <source>
        <dbReference type="SAM" id="Coils"/>
    </source>
</evidence>
<dbReference type="InterPro" id="IPR000593">
    <property type="entry name" value="RasGAP_C"/>
</dbReference>
<dbReference type="SUPFAM" id="SSF52540">
    <property type="entry name" value="P-loop containing nucleoside triphosphate hydrolases"/>
    <property type="match status" value="1"/>
</dbReference>
<feature type="coiled-coil region" evidence="4">
    <location>
        <begin position="1412"/>
        <end position="1439"/>
    </location>
</feature>
<protein>
    <submittedName>
        <fullName evidence="8">IQ motif containing GTPase activating protein 2</fullName>
    </submittedName>
</protein>
<dbReference type="InterPro" id="IPR001936">
    <property type="entry name" value="RasGAP_dom"/>
</dbReference>
<feature type="domain" description="WW" evidence="6">
    <location>
        <begin position="594"/>
        <end position="627"/>
    </location>
</feature>
<keyword evidence="4" id="KW-0175">Coiled coil</keyword>
<evidence type="ECO:0000313" key="8">
    <source>
        <dbReference type="Ensembl" id="ENSENLP00000031687.1"/>
    </source>
</evidence>
<dbReference type="GO" id="GO:0005938">
    <property type="term" value="C:cell cortex"/>
    <property type="evidence" value="ECO:0007669"/>
    <property type="project" value="TreeGrafter"/>
</dbReference>
<name>A0A665VK85_ECHNA</name>
<dbReference type="InterPro" id="IPR023152">
    <property type="entry name" value="RasGAP_CS"/>
</dbReference>
<dbReference type="InterPro" id="IPR036872">
    <property type="entry name" value="CH_dom_sf"/>
</dbReference>
<dbReference type="GO" id="GO:0051015">
    <property type="term" value="F:actin filament binding"/>
    <property type="evidence" value="ECO:0007669"/>
    <property type="project" value="TreeGrafter"/>
</dbReference>
<reference evidence="8" key="2">
    <citation type="submission" date="2025-08" db="UniProtKB">
        <authorList>
            <consortium name="Ensembl"/>
        </authorList>
    </citation>
    <scope>IDENTIFICATION</scope>
</reference>
<dbReference type="Ensembl" id="ENSENLT00000032601.1">
    <property type="protein sequence ID" value="ENSENLP00000031687.1"/>
    <property type="gene ID" value="ENSENLG00000003439.1"/>
</dbReference>
<dbReference type="Pfam" id="PF03836">
    <property type="entry name" value="RasGAP_C"/>
    <property type="match status" value="1"/>
</dbReference>
<dbReference type="Gene3D" id="1.10.506.10">
    <property type="entry name" value="GTPase Activation - p120gap, domain 1"/>
    <property type="match status" value="1"/>
</dbReference>
<dbReference type="PROSITE" id="PS50096">
    <property type="entry name" value="IQ"/>
    <property type="match status" value="4"/>
</dbReference>
<evidence type="ECO:0000259" key="5">
    <source>
        <dbReference type="PROSITE" id="PS50018"/>
    </source>
</evidence>
<dbReference type="InterPro" id="IPR001715">
    <property type="entry name" value="CH_dom"/>
</dbReference>
<dbReference type="Proteomes" id="UP000472264">
    <property type="component" value="Chromosome 9"/>
</dbReference>
<dbReference type="FunFam" id="1.10.418.10:FF:000013">
    <property type="entry name" value="IQ motif containing GTPase activating protein 1"/>
    <property type="match status" value="1"/>
</dbReference>
<keyword evidence="3" id="KW-0112">Calmodulin-binding</keyword>
<dbReference type="PANTHER" id="PTHR14149:SF12">
    <property type="entry name" value="RAS GTPASE-ACTIVATING-LIKE PROTEIN IQGAP2"/>
    <property type="match status" value="1"/>
</dbReference>
<keyword evidence="2" id="KW-0677">Repeat</keyword>
<dbReference type="GO" id="GO:0005096">
    <property type="term" value="F:GTPase activator activity"/>
    <property type="evidence" value="ECO:0007669"/>
    <property type="project" value="TreeGrafter"/>
</dbReference>
<dbReference type="CDD" id="cd00201">
    <property type="entry name" value="WW"/>
    <property type="match status" value="1"/>
</dbReference>
<dbReference type="Pfam" id="PF00616">
    <property type="entry name" value="RasGAP"/>
    <property type="match status" value="1"/>
</dbReference>
<dbReference type="GO" id="GO:1903479">
    <property type="term" value="P:mitotic actomyosin contractile ring assembly actin filament organization"/>
    <property type="evidence" value="ECO:0007669"/>
    <property type="project" value="TreeGrafter"/>
</dbReference>
<dbReference type="Gene3D" id="2.20.70.10">
    <property type="match status" value="1"/>
</dbReference>
<dbReference type="InterPro" id="IPR027417">
    <property type="entry name" value="P-loop_NTPase"/>
</dbReference>
<evidence type="ECO:0000256" key="3">
    <source>
        <dbReference type="ARBA" id="ARBA00022860"/>
    </source>
</evidence>
<evidence type="ECO:0000256" key="1">
    <source>
        <dbReference type="ARBA" id="ARBA00022553"/>
    </source>
</evidence>
<keyword evidence="9" id="KW-1185">Reference proteome</keyword>
<sequence length="1578" mass="179835">MKHTEVIDDERLSAEEMDERRRQNIAYEYLCHLEEAKRWMEACLEEDLPPTTELEEGLRNGVYLGKLANFFAPKMVSEKRIYDRDQTRYKSTGLHFRHTDNTVQWLRAMESVGLPKIFYPETTDVYDRKNMPKVVYCIHALSLYLYKLGIAPQIQDLLGKVAFTEEEISNMRSELEKYGIQMPAFSKIGGILANELSVDEAALHAAVIAINEAVDRGQASVTMGALNNPNAMLRNIQEALAQEYQDTLSKAKARKQDQSSGRVIQTAIKQVNQALSTKDEIALLAALRLEALALLGVQESNNHWYLEHFTTYFAAINTAIRLGDAVETAEQLMNPEAQLPIVYQTAANLYQAELFSLQLQGGRSGLSHEELSVAVEMLSAVAVLNEVLDTKDPQAVIEQLTDSPLGFTNMDQDNLNRYADTLIKQRADALAEGQEFLTWNDVQKCIDMVNLQVHEEHERIIAIAEINEALNSHDHQQTLAALLLPTAKLSGVNPATAKHYHDVLQYTKQLWKHSGDESAVLWLDQIQEAIHLANQDEEEALMLAGAVADINRKLAEGDSQNTVEALQAPNAGLRAVLPECTGFIKSLCKKRRESTTESVWVKHCFKDRYDYYYNLETGQGTWEQPEGFEHSCGQLSKEEIQSVISSVTAEYNREQLWLANEAFVTQLQARIRGYLVRKKHTQRMEYLHQQEPHVVKLQAFWKGYKQRKMYKDRINLLQKNVASVVKIQSLVKMWKAKRKYNQRLNFFKDHEKEIVKIQAFLKANKARDDYRTLTGAKDPPLSVVRKFVHLLEQSPLDLQEEQQVTQLREEVVTKIRSNQQMEKDLNLMDIKIGLLVKNRITLQDVVSHSKKMKNKKNKASKDDLSAGDRLGIKGLSKGKRRKLEAYQHLFYLLQTNPSYLAKLIFQMPQNKSTKFMDTVIFTLYNYASNQREEYLLLKLFKTALEEEINSKVDQIQDIVTGNPTVIKMVVSFNRGARGHNTLRQLLAPVVKDIIEDKSLGINTNPVDVYKAWVNQLETATGEASKLPYEVTPEQAMSHEEVRNRLEASSLALRSATDKVLNSIVSSLDNIPYGMRYIAKVLKNSLHEKFPDASGEELMKIVGNLLYYRYMNPAIVAPDGFDIIDMSAGGQLHQDQRRNLGSVAKMLQHAAANKLFEGENAHLTPMNNYISQTYEKFRQFFQSACDVPEPEEKFNIDEYSDMVTLSKPVIYISIEEIINTHSLLLEHLEAISPDHNDLLHELLQDLGDVPDVESLLGEGAVDPNDPSRESVLSQLAKTEVSLTLTSKFELLEGDDKDLKTLITKTKKLIVDVVRIQPGETLPEILETPATAPQESEHTKVVQRRAVQDAQTPEGLKSSPAVLEDSQLPLEQKKRKILRNLRNLEQAGLASAGNKYQDLINDISKDIRYQRRYRQRRKAELVKLQQTLVALNSKAAFYQDQMNYYDTYIKTCLDNLNRKNSRRSIKMDSKGDDKGSKKWKPQSLKYTAAKLHEKGVILEIEGLQTNQFKNVMFDISPTEEVGDFEVKAKFMGVEMEKVQLHFQDLLQLQYEGVAVMKMFDKAKVNVNLLIFLLNKKFYGK</sequence>
<dbReference type="SUPFAM" id="SSF143885">
    <property type="entry name" value="RGC domain-like"/>
    <property type="match status" value="1"/>
</dbReference>
<dbReference type="Gene3D" id="1.20.5.190">
    <property type="match status" value="2"/>
</dbReference>
<reference evidence="8" key="3">
    <citation type="submission" date="2025-09" db="UniProtKB">
        <authorList>
            <consortium name="Ensembl"/>
        </authorList>
    </citation>
    <scope>IDENTIFICATION</scope>
</reference>
<feature type="domain" description="Ras-GAP" evidence="5">
    <location>
        <begin position="918"/>
        <end position="1151"/>
    </location>
</feature>
<evidence type="ECO:0000256" key="2">
    <source>
        <dbReference type="ARBA" id="ARBA00022737"/>
    </source>
</evidence>
<evidence type="ECO:0000313" key="9">
    <source>
        <dbReference type="Proteomes" id="UP000472264"/>
    </source>
</evidence>
<dbReference type="SMART" id="SM00015">
    <property type="entry name" value="IQ"/>
    <property type="match status" value="4"/>
</dbReference>
<gene>
    <name evidence="8" type="primary">iqgap2</name>
</gene>
<dbReference type="PANTHER" id="PTHR14149">
    <property type="entry name" value="RAS GTPASE-ACTIVATING PROTEIN WITH IQ MOTIF"/>
    <property type="match status" value="1"/>
</dbReference>
<dbReference type="PROSITE" id="PS50021">
    <property type="entry name" value="CH"/>
    <property type="match status" value="1"/>
</dbReference>
<dbReference type="GO" id="GO:0005516">
    <property type="term" value="F:calmodulin binding"/>
    <property type="evidence" value="ECO:0007669"/>
    <property type="project" value="UniProtKB-KW"/>
</dbReference>
<evidence type="ECO:0000259" key="6">
    <source>
        <dbReference type="PROSITE" id="PS50020"/>
    </source>
</evidence>
<dbReference type="PROSITE" id="PS50020">
    <property type="entry name" value="WW_DOMAIN_2"/>
    <property type="match status" value="1"/>
</dbReference>
<dbReference type="InterPro" id="IPR000048">
    <property type="entry name" value="IQ_motif_EF-hand-BS"/>
</dbReference>
<reference evidence="8" key="1">
    <citation type="submission" date="2021-04" db="EMBL/GenBank/DDBJ databases">
        <authorList>
            <consortium name="Wellcome Sanger Institute Data Sharing"/>
        </authorList>
    </citation>
    <scope>NUCLEOTIDE SEQUENCE [LARGE SCALE GENOMIC DNA]</scope>
</reference>
<keyword evidence="1" id="KW-0597">Phosphoprotein</keyword>
<feature type="coiled-coil region" evidence="4">
    <location>
        <begin position="154"/>
        <end position="181"/>
    </location>
</feature>
<dbReference type="Pfam" id="PF00612">
    <property type="entry name" value="IQ"/>
    <property type="match status" value="3"/>
</dbReference>
<dbReference type="PROSITE" id="PS50018">
    <property type="entry name" value="RAS_GTPASE_ACTIV_2"/>
    <property type="match status" value="1"/>
</dbReference>
<proteinExistence type="predicted"/>
<dbReference type="FunFam" id="1.10.506.10:FF:000004">
    <property type="entry name" value="IQ motif containing GTPase activating protein 1"/>
    <property type="match status" value="1"/>
</dbReference>
<dbReference type="PROSITE" id="PS01159">
    <property type="entry name" value="WW_DOMAIN_1"/>
    <property type="match status" value="1"/>
</dbReference>
<organism evidence="8 9">
    <name type="scientific">Echeneis naucrates</name>
    <name type="common">Live sharksucker</name>
    <dbReference type="NCBI Taxonomy" id="173247"/>
    <lineage>
        <taxon>Eukaryota</taxon>
        <taxon>Metazoa</taxon>
        <taxon>Chordata</taxon>
        <taxon>Craniata</taxon>
        <taxon>Vertebrata</taxon>
        <taxon>Euteleostomi</taxon>
        <taxon>Actinopterygii</taxon>
        <taxon>Neopterygii</taxon>
        <taxon>Teleostei</taxon>
        <taxon>Neoteleostei</taxon>
        <taxon>Acanthomorphata</taxon>
        <taxon>Carangaria</taxon>
        <taxon>Carangiformes</taxon>
        <taxon>Echeneidae</taxon>
        <taxon>Echeneis</taxon>
    </lineage>
</organism>
<accession>A0A665VK85</accession>
<dbReference type="SMART" id="SM00323">
    <property type="entry name" value="RasGAP"/>
    <property type="match status" value="1"/>
</dbReference>
<dbReference type="SUPFAM" id="SSF47576">
    <property type="entry name" value="Calponin-homology domain, CH-domain"/>
    <property type="match status" value="1"/>
</dbReference>